<dbReference type="EMBL" id="JQGA01000468">
    <property type="protein sequence ID" value="KGO75527.1"/>
    <property type="molecule type" value="Genomic_DNA"/>
</dbReference>
<evidence type="ECO:0000313" key="2">
    <source>
        <dbReference type="Proteomes" id="UP000030104"/>
    </source>
</evidence>
<gene>
    <name evidence="1" type="ORF">PITC_082340</name>
</gene>
<keyword evidence="2" id="KW-1185">Reference proteome</keyword>
<accession>A0A0A2L5Z3</accession>
<reference evidence="1 2" key="1">
    <citation type="journal article" date="2015" name="Mol. Plant Microbe Interact.">
        <title>Genome, transcriptome, and functional analyses of Penicillium expansum provide new insights into secondary metabolism and pathogenicity.</title>
        <authorList>
            <person name="Ballester A.R."/>
            <person name="Marcet-Houben M."/>
            <person name="Levin E."/>
            <person name="Sela N."/>
            <person name="Selma-Lazaro C."/>
            <person name="Carmona L."/>
            <person name="Wisniewski M."/>
            <person name="Droby S."/>
            <person name="Gonzalez-Candelas L."/>
            <person name="Gabaldon T."/>
        </authorList>
    </citation>
    <scope>NUCLEOTIDE SEQUENCE [LARGE SCALE GENOMIC DNA]</scope>
    <source>
        <strain evidence="1 2">PHI-1</strain>
    </source>
</reference>
<dbReference type="AlphaFoldDB" id="A0A0A2L5Z3"/>
<proteinExistence type="predicted"/>
<organism evidence="1 2">
    <name type="scientific">Penicillium italicum</name>
    <name type="common">Blue mold</name>
    <dbReference type="NCBI Taxonomy" id="40296"/>
    <lineage>
        <taxon>Eukaryota</taxon>
        <taxon>Fungi</taxon>
        <taxon>Dikarya</taxon>
        <taxon>Ascomycota</taxon>
        <taxon>Pezizomycotina</taxon>
        <taxon>Eurotiomycetes</taxon>
        <taxon>Eurotiomycetidae</taxon>
        <taxon>Eurotiales</taxon>
        <taxon>Aspergillaceae</taxon>
        <taxon>Penicillium</taxon>
    </lineage>
</organism>
<evidence type="ECO:0000313" key="1">
    <source>
        <dbReference type="EMBL" id="KGO75527.1"/>
    </source>
</evidence>
<protein>
    <submittedName>
        <fullName evidence="1">Uncharacterized protein</fullName>
    </submittedName>
</protein>
<dbReference type="Proteomes" id="UP000030104">
    <property type="component" value="Unassembled WGS sequence"/>
</dbReference>
<name>A0A0A2L5Z3_PENIT</name>
<dbReference type="HOGENOM" id="CLU_3377297_0_0_1"/>
<sequence>MPICCIEADELQQVVGILSACREIETHRNDRLGW</sequence>
<comment type="caution">
    <text evidence="1">The sequence shown here is derived from an EMBL/GenBank/DDBJ whole genome shotgun (WGS) entry which is preliminary data.</text>
</comment>